<dbReference type="RefSeq" id="WP_108893414.1">
    <property type="nucleotide sequence ID" value="NZ_ONZF01000002.1"/>
</dbReference>
<gene>
    <name evidence="1" type="ORF">PAA8504_01410</name>
</gene>
<name>A0A2R8BTU5_9RHOB</name>
<protein>
    <recommendedName>
        <fullName evidence="3">Methyl-accepting transducer domain-containing protein</fullName>
    </recommendedName>
</protein>
<dbReference type="OrthoDB" id="7683233at2"/>
<reference evidence="2" key="1">
    <citation type="submission" date="2018-03" db="EMBL/GenBank/DDBJ databases">
        <authorList>
            <person name="Rodrigo-Torres L."/>
            <person name="Arahal R. D."/>
            <person name="Lucena T."/>
        </authorList>
    </citation>
    <scope>NUCLEOTIDE SEQUENCE [LARGE SCALE GENOMIC DNA]</scope>
    <source>
        <strain evidence="2">CECT 8504</strain>
    </source>
</reference>
<sequence length="549" mass="59150">MTVHVSLDNNLERLATEISGAFSVAFFELETIRDAAKEFAASVEELLTAIAPSETRESAGGTFQAFLSNASSAAGAAESAAGSLTDREFQGALIRISGSLMEMKKHTVTLTTISYLTKITQTGVDESVARLNSFTETLDSRCVELQEAALRSTELVRETQRQSGLARDRLTTIGLEFRALSDSTMEESAKLDALEKAHHAHMARVRDDAHRLDADVRRSVAGLIGCLQFPDSFAQRAEHMRTAIAALGKTAPDEAPALAKVVSAQLMAMSKSLSEVCSSAKESLLSLKGSLEQNPVIFERREATNPSDEWMSASSRANEQMLDSVARAREQFDAALKLLHGLAVHIDETQENLESAVRLNAELETSVHNASVVAHRIGSQTSPLKFLAGSVKDVVDETSTLIHNVTGALSHIKKTSQALAECSLNRDLETLVELQGAAASEGARQSETIDHVRTVRRKLLALADRLDGASAAASHSFEAAAEQAASVAELATSLPPPSSTEVVTSADLTWLYDTYTMDEERVVHRDALGLPEQSESEAVADEDLDDFML</sequence>
<dbReference type="Proteomes" id="UP000244912">
    <property type="component" value="Unassembled WGS sequence"/>
</dbReference>
<evidence type="ECO:0000313" key="1">
    <source>
        <dbReference type="EMBL" id="SPJ23597.1"/>
    </source>
</evidence>
<accession>A0A2R8BTU5</accession>
<keyword evidence="2" id="KW-1185">Reference proteome</keyword>
<evidence type="ECO:0000313" key="2">
    <source>
        <dbReference type="Proteomes" id="UP000244912"/>
    </source>
</evidence>
<organism evidence="1 2">
    <name type="scientific">Palleronia abyssalis</name>
    <dbReference type="NCBI Taxonomy" id="1501240"/>
    <lineage>
        <taxon>Bacteria</taxon>
        <taxon>Pseudomonadati</taxon>
        <taxon>Pseudomonadota</taxon>
        <taxon>Alphaproteobacteria</taxon>
        <taxon>Rhodobacterales</taxon>
        <taxon>Roseobacteraceae</taxon>
        <taxon>Palleronia</taxon>
    </lineage>
</organism>
<dbReference type="AlphaFoldDB" id="A0A2R8BTU5"/>
<evidence type="ECO:0008006" key="3">
    <source>
        <dbReference type="Google" id="ProtNLM"/>
    </source>
</evidence>
<dbReference type="EMBL" id="ONZF01000002">
    <property type="protein sequence ID" value="SPJ23597.1"/>
    <property type="molecule type" value="Genomic_DNA"/>
</dbReference>
<proteinExistence type="predicted"/>